<evidence type="ECO:0000313" key="2">
    <source>
        <dbReference type="EMBL" id="KAJ7769882.1"/>
    </source>
</evidence>
<dbReference type="Proteomes" id="UP001215598">
    <property type="component" value="Unassembled WGS sequence"/>
</dbReference>
<dbReference type="EMBL" id="JARKIB010000017">
    <property type="protein sequence ID" value="KAJ7769882.1"/>
    <property type="molecule type" value="Genomic_DNA"/>
</dbReference>
<sequence>MRSPTCTLDTSLRPLVEDGLFSVEHLLTSCSLRTQIQRPHRERMNIPRSTRLCRLGNHSPARESRRHGAHQCDCQRTSDTALNPAAGALAMRARHIPGRAWRGFGQGRAEPSGRRCRTSMVSGQRAQDIHWSLEGKRQILVVVRVQALQRRLTVFVCLVCLSSTSHRNRGW</sequence>
<evidence type="ECO:0000256" key="1">
    <source>
        <dbReference type="SAM" id="MobiDB-lite"/>
    </source>
</evidence>
<proteinExistence type="predicted"/>
<organism evidence="2 3">
    <name type="scientific">Mycena metata</name>
    <dbReference type="NCBI Taxonomy" id="1033252"/>
    <lineage>
        <taxon>Eukaryota</taxon>
        <taxon>Fungi</taxon>
        <taxon>Dikarya</taxon>
        <taxon>Basidiomycota</taxon>
        <taxon>Agaricomycotina</taxon>
        <taxon>Agaricomycetes</taxon>
        <taxon>Agaricomycetidae</taxon>
        <taxon>Agaricales</taxon>
        <taxon>Marasmiineae</taxon>
        <taxon>Mycenaceae</taxon>
        <taxon>Mycena</taxon>
    </lineage>
</organism>
<reference evidence="2" key="1">
    <citation type="submission" date="2023-03" db="EMBL/GenBank/DDBJ databases">
        <title>Massive genome expansion in bonnet fungi (Mycena s.s.) driven by repeated elements and novel gene families across ecological guilds.</title>
        <authorList>
            <consortium name="Lawrence Berkeley National Laboratory"/>
            <person name="Harder C.B."/>
            <person name="Miyauchi S."/>
            <person name="Viragh M."/>
            <person name="Kuo A."/>
            <person name="Thoen E."/>
            <person name="Andreopoulos B."/>
            <person name="Lu D."/>
            <person name="Skrede I."/>
            <person name="Drula E."/>
            <person name="Henrissat B."/>
            <person name="Morin E."/>
            <person name="Kohler A."/>
            <person name="Barry K."/>
            <person name="LaButti K."/>
            <person name="Morin E."/>
            <person name="Salamov A."/>
            <person name="Lipzen A."/>
            <person name="Mereny Z."/>
            <person name="Hegedus B."/>
            <person name="Baldrian P."/>
            <person name="Stursova M."/>
            <person name="Weitz H."/>
            <person name="Taylor A."/>
            <person name="Grigoriev I.V."/>
            <person name="Nagy L.G."/>
            <person name="Martin F."/>
            <person name="Kauserud H."/>
        </authorList>
    </citation>
    <scope>NUCLEOTIDE SEQUENCE</scope>
    <source>
        <strain evidence="2">CBHHK182m</strain>
    </source>
</reference>
<protein>
    <submittedName>
        <fullName evidence="2">Uncharacterized protein</fullName>
    </submittedName>
</protein>
<dbReference type="AlphaFoldDB" id="A0AAD7NQ68"/>
<accession>A0AAD7NQ68</accession>
<evidence type="ECO:0000313" key="3">
    <source>
        <dbReference type="Proteomes" id="UP001215598"/>
    </source>
</evidence>
<gene>
    <name evidence="2" type="ORF">B0H16DRAFT_1516712</name>
</gene>
<name>A0AAD7NQ68_9AGAR</name>
<feature type="region of interest" description="Disordered" evidence="1">
    <location>
        <begin position="102"/>
        <end position="121"/>
    </location>
</feature>
<keyword evidence="3" id="KW-1185">Reference proteome</keyword>
<comment type="caution">
    <text evidence="2">The sequence shown here is derived from an EMBL/GenBank/DDBJ whole genome shotgun (WGS) entry which is preliminary data.</text>
</comment>